<accession>A0A3A9YPC5</accession>
<dbReference type="Pfam" id="PF07291">
    <property type="entry name" value="MauE"/>
    <property type="match status" value="1"/>
</dbReference>
<dbReference type="AlphaFoldDB" id="A0A3A9YPC5"/>
<feature type="domain" description="Methylamine utilisation protein MauE" evidence="6">
    <location>
        <begin position="7"/>
        <end position="125"/>
    </location>
</feature>
<feature type="transmembrane region" description="Helical" evidence="5">
    <location>
        <begin position="44"/>
        <end position="62"/>
    </location>
</feature>
<evidence type="ECO:0000313" key="7">
    <source>
        <dbReference type="EMBL" id="RKN37938.1"/>
    </source>
</evidence>
<dbReference type="EMBL" id="RBAL01000021">
    <property type="protein sequence ID" value="RKN37938.1"/>
    <property type="molecule type" value="Genomic_DNA"/>
</dbReference>
<keyword evidence="8" id="KW-1185">Reference proteome</keyword>
<dbReference type="GO" id="GO:0030416">
    <property type="term" value="P:methylamine metabolic process"/>
    <property type="evidence" value="ECO:0007669"/>
    <property type="project" value="InterPro"/>
</dbReference>
<protein>
    <recommendedName>
        <fullName evidence="6">Methylamine utilisation protein MauE domain-containing protein</fullName>
    </recommendedName>
</protein>
<dbReference type="OrthoDB" id="3386503at2"/>
<evidence type="ECO:0000256" key="5">
    <source>
        <dbReference type="SAM" id="Phobius"/>
    </source>
</evidence>
<feature type="transmembrane region" description="Helical" evidence="5">
    <location>
        <begin position="6"/>
        <end position="23"/>
    </location>
</feature>
<name>A0A3A9YPC5_9ACTN</name>
<dbReference type="InterPro" id="IPR009908">
    <property type="entry name" value="Methylamine_util_MauE"/>
</dbReference>
<organism evidence="7 8">
    <name type="scientific">Streptomyces hoynatensis</name>
    <dbReference type="NCBI Taxonomy" id="1141874"/>
    <lineage>
        <taxon>Bacteria</taxon>
        <taxon>Bacillati</taxon>
        <taxon>Actinomycetota</taxon>
        <taxon>Actinomycetes</taxon>
        <taxon>Kitasatosporales</taxon>
        <taxon>Streptomycetaceae</taxon>
        <taxon>Streptomyces</taxon>
    </lineage>
</organism>
<keyword evidence="3 5" id="KW-1133">Transmembrane helix</keyword>
<keyword evidence="2 5" id="KW-0812">Transmembrane</keyword>
<keyword evidence="4 5" id="KW-0472">Membrane</keyword>
<evidence type="ECO:0000313" key="8">
    <source>
        <dbReference type="Proteomes" id="UP000272474"/>
    </source>
</evidence>
<feature type="transmembrane region" description="Helical" evidence="5">
    <location>
        <begin position="68"/>
        <end position="86"/>
    </location>
</feature>
<evidence type="ECO:0000259" key="6">
    <source>
        <dbReference type="Pfam" id="PF07291"/>
    </source>
</evidence>
<dbReference type="GO" id="GO:0016020">
    <property type="term" value="C:membrane"/>
    <property type="evidence" value="ECO:0007669"/>
    <property type="project" value="UniProtKB-SubCell"/>
</dbReference>
<dbReference type="Proteomes" id="UP000272474">
    <property type="component" value="Unassembled WGS sequence"/>
</dbReference>
<comment type="subcellular location">
    <subcellularLocation>
        <location evidence="1">Membrane</location>
        <topology evidence="1">Multi-pass membrane protein</topology>
    </subcellularLocation>
</comment>
<evidence type="ECO:0000256" key="4">
    <source>
        <dbReference type="ARBA" id="ARBA00023136"/>
    </source>
</evidence>
<evidence type="ECO:0000256" key="2">
    <source>
        <dbReference type="ARBA" id="ARBA00022692"/>
    </source>
</evidence>
<proteinExistence type="predicted"/>
<evidence type="ECO:0000256" key="1">
    <source>
        <dbReference type="ARBA" id="ARBA00004141"/>
    </source>
</evidence>
<gene>
    <name evidence="7" type="ORF">D7294_26545</name>
</gene>
<evidence type="ECO:0000256" key="3">
    <source>
        <dbReference type="ARBA" id="ARBA00022989"/>
    </source>
</evidence>
<comment type="caution">
    <text evidence="7">The sequence shown here is derived from an EMBL/GenBank/DDBJ whole genome shotgun (WGS) entry which is preliminary data.</text>
</comment>
<sequence length="291" mass="30518">MLPVPTAGLLAATGAGKLFGRRLRARAARTALPRLTGGNQRATLVLRVTGGAELLLAVALLAAPGRVLPGVGTALLGLGFLVYLGLARRVAPESSCGCTANDTAPITWHSFARAAAVVLGGAAAVAGGRPWWEAAGQDPVPAAAVAVAWAALLAHLSAGPGPGWRIPLRRLRLRLFGNPLGGREQPVPVAASVELLERSLAWETAAPLIRSGLVEHWDEDGWRILHYSGARHDRACACDRRVSVLFAMDAEAHLDHTLGQVIRVSVVDEETGEVLTPEAVPEPRRRLPLAG</sequence>
<reference evidence="7 8" key="1">
    <citation type="journal article" date="2014" name="Int. J. Syst. Evol. Microbiol.">
        <title>Streptomyces hoynatensis sp. nov., isolated from deep marine sediment.</title>
        <authorList>
            <person name="Veyisoglu A."/>
            <person name="Sahin N."/>
        </authorList>
    </citation>
    <scope>NUCLEOTIDE SEQUENCE [LARGE SCALE GENOMIC DNA]</scope>
    <source>
        <strain evidence="7 8">KCTC 29097</strain>
    </source>
</reference>